<keyword evidence="3" id="KW-1185">Reference proteome</keyword>
<sequence length="133" mass="14774">MSFTLKAAEEVGVLEVLFQTISAFCFMCYLHFPHLIQRGFSPLKDFSLSISLFTLSLEVLNRSTARRDDATRRDSDSHRTGDSDRRLVGVVRPSSFVFVSALISVQLGSDLLVLDQSMSRLRRELGSESGGGL</sequence>
<keyword evidence="1" id="KW-1133">Transmembrane helix</keyword>
<keyword evidence="1" id="KW-0812">Transmembrane</keyword>
<proteinExistence type="predicted"/>
<dbReference type="AlphaFoldDB" id="A0A5J5AM44"/>
<organism evidence="2 3">
    <name type="scientific">Nyssa sinensis</name>
    <dbReference type="NCBI Taxonomy" id="561372"/>
    <lineage>
        <taxon>Eukaryota</taxon>
        <taxon>Viridiplantae</taxon>
        <taxon>Streptophyta</taxon>
        <taxon>Embryophyta</taxon>
        <taxon>Tracheophyta</taxon>
        <taxon>Spermatophyta</taxon>
        <taxon>Magnoliopsida</taxon>
        <taxon>eudicotyledons</taxon>
        <taxon>Gunneridae</taxon>
        <taxon>Pentapetalae</taxon>
        <taxon>asterids</taxon>
        <taxon>Cornales</taxon>
        <taxon>Nyssaceae</taxon>
        <taxon>Nyssa</taxon>
    </lineage>
</organism>
<dbReference type="EMBL" id="CM018043">
    <property type="protein sequence ID" value="KAA8530832.1"/>
    <property type="molecule type" value="Genomic_DNA"/>
</dbReference>
<accession>A0A5J5AM44</accession>
<evidence type="ECO:0000313" key="3">
    <source>
        <dbReference type="Proteomes" id="UP000325577"/>
    </source>
</evidence>
<dbReference type="OrthoDB" id="5835829at2759"/>
<reference evidence="2 3" key="1">
    <citation type="submission" date="2019-09" db="EMBL/GenBank/DDBJ databases">
        <title>A chromosome-level genome assembly of the Chinese tupelo Nyssa sinensis.</title>
        <authorList>
            <person name="Yang X."/>
            <person name="Kang M."/>
            <person name="Yang Y."/>
            <person name="Xiong H."/>
            <person name="Wang M."/>
            <person name="Zhang Z."/>
            <person name="Wang Z."/>
            <person name="Wu H."/>
            <person name="Ma T."/>
            <person name="Liu J."/>
            <person name="Xi Z."/>
        </authorList>
    </citation>
    <scope>NUCLEOTIDE SEQUENCE [LARGE SCALE GENOMIC DNA]</scope>
    <source>
        <strain evidence="2">J267</strain>
        <tissue evidence="2">Leaf</tissue>
    </source>
</reference>
<name>A0A5J5AM44_9ASTE</name>
<dbReference type="Proteomes" id="UP000325577">
    <property type="component" value="Linkage Group LG2"/>
</dbReference>
<dbReference type="SUPFAM" id="SSF53756">
    <property type="entry name" value="UDP-Glycosyltransferase/glycogen phosphorylase"/>
    <property type="match status" value="1"/>
</dbReference>
<gene>
    <name evidence="2" type="ORF">F0562_005544</name>
</gene>
<feature type="transmembrane region" description="Helical" evidence="1">
    <location>
        <begin position="12"/>
        <end position="32"/>
    </location>
</feature>
<keyword evidence="1" id="KW-0472">Membrane</keyword>
<protein>
    <submittedName>
        <fullName evidence="2">Uncharacterized protein</fullName>
    </submittedName>
</protein>
<evidence type="ECO:0000313" key="2">
    <source>
        <dbReference type="EMBL" id="KAA8530832.1"/>
    </source>
</evidence>
<evidence type="ECO:0000256" key="1">
    <source>
        <dbReference type="SAM" id="Phobius"/>
    </source>
</evidence>
<dbReference type="Gene3D" id="3.40.50.2000">
    <property type="entry name" value="Glycogen Phosphorylase B"/>
    <property type="match status" value="1"/>
</dbReference>